<protein>
    <submittedName>
        <fullName evidence="4">Efflux transporter outer membrane subunit</fullName>
    </submittedName>
</protein>
<gene>
    <name evidence="4" type="ORF">FE263_18415</name>
</gene>
<dbReference type="RefSeq" id="WP_138327501.1">
    <property type="nucleotide sequence ID" value="NZ_VCDI01000008.1"/>
</dbReference>
<keyword evidence="2" id="KW-0449">Lipoprotein</keyword>
<dbReference type="InterPro" id="IPR003423">
    <property type="entry name" value="OMP_efflux"/>
</dbReference>
<dbReference type="Gene3D" id="2.20.200.10">
    <property type="entry name" value="Outer membrane efflux proteins (OEP)"/>
    <property type="match status" value="1"/>
</dbReference>
<evidence type="ECO:0000256" key="2">
    <source>
        <dbReference type="RuleBase" id="RU362097"/>
    </source>
</evidence>
<reference evidence="4 5" key="1">
    <citation type="submission" date="2019-05" db="EMBL/GenBank/DDBJ databases">
        <authorList>
            <person name="Pankratov T."/>
            <person name="Grouzdev D."/>
        </authorList>
    </citation>
    <scope>NUCLEOTIDE SEQUENCE [LARGE SCALE GENOMIC DNA]</scope>
    <source>
        <strain evidence="4 5">KEBCLARHB70R</strain>
    </source>
</reference>
<comment type="caution">
    <text evidence="4">The sequence shown here is derived from an EMBL/GenBank/DDBJ whole genome shotgun (WGS) entry which is preliminary data.</text>
</comment>
<keyword evidence="2" id="KW-0812">Transmembrane</keyword>
<dbReference type="PANTHER" id="PTHR30203">
    <property type="entry name" value="OUTER MEMBRANE CATION EFFLUX PROTEIN"/>
    <property type="match status" value="1"/>
</dbReference>
<dbReference type="InterPro" id="IPR010131">
    <property type="entry name" value="MdtP/NodT-like"/>
</dbReference>
<dbReference type="SUPFAM" id="SSF56954">
    <property type="entry name" value="Outer membrane efflux proteins (OEP)"/>
    <property type="match status" value="1"/>
</dbReference>
<feature type="signal peptide" evidence="2">
    <location>
        <begin position="1"/>
        <end position="25"/>
    </location>
</feature>
<evidence type="ECO:0000313" key="4">
    <source>
        <dbReference type="EMBL" id="TLU71144.1"/>
    </source>
</evidence>
<dbReference type="PANTHER" id="PTHR30203:SF33">
    <property type="entry name" value="BLR4455 PROTEIN"/>
    <property type="match status" value="1"/>
</dbReference>
<feature type="chain" id="PRO_5024469192" evidence="2">
    <location>
        <begin position="26"/>
        <end position="505"/>
    </location>
</feature>
<dbReference type="Proteomes" id="UP000305654">
    <property type="component" value="Unassembled WGS sequence"/>
</dbReference>
<keyword evidence="2" id="KW-1134">Transmembrane beta strand</keyword>
<evidence type="ECO:0000256" key="1">
    <source>
        <dbReference type="ARBA" id="ARBA00007613"/>
    </source>
</evidence>
<dbReference type="GO" id="GO:0015562">
    <property type="term" value="F:efflux transmembrane transporter activity"/>
    <property type="evidence" value="ECO:0007669"/>
    <property type="project" value="InterPro"/>
</dbReference>
<dbReference type="NCBIfam" id="TIGR01845">
    <property type="entry name" value="outer_NodT"/>
    <property type="match status" value="1"/>
</dbReference>
<keyword evidence="2" id="KW-0732">Signal</keyword>
<keyword evidence="2" id="KW-0472">Membrane</keyword>
<accession>A0A5R9J0F2</accession>
<name>A0A5R9J0F2_9PROT</name>
<sequence>MTSRPKLTRAACLLGLAALTCCDLSGCDLAPAYQTPHPILPASYQGSGPFTVAHPLDTLPRGPWWEAFGDPVLDTLEAQLELDNPTLMAAYETYTQSRDLAGEARAGLFPQMSANVQTSDNKQSEHRLFRNSSVGQNEQSSNAIGATVAWDPDFWWRIRNETKLYKEQAQATAADVASAKLSLEVELASDYMALRGLDTQHAVYTQSITLYRKAVDITSMRLAGKISSGLDVARAQNQLAAAEAEDTATEASRATLQHAIAVLTGTNPSSFTIAPVAEGHLVVPLVPAGVPSILLQRRPDIAAAERTMAAASSSIGVSRAAFYPDLTISLQSGFQDYGWSLASLPNSMWAVGSQAILPLFEGGLRKAELQRSWSQYSQTADNYRATVLAAFQQVEDGLSLTNILSTELQQQVAAVQSADKAQNMTLALYTGGLDNYLDVTVAQVEALTAQIAAVQVQTTRLQAAVNLIGALGGGWSTNELPTPDQTLPFNPLSPNRSPGDVHTPT</sequence>
<proteinExistence type="inferred from homology"/>
<dbReference type="AlphaFoldDB" id="A0A5R9J0F2"/>
<dbReference type="Gene3D" id="1.20.1600.10">
    <property type="entry name" value="Outer membrane efflux proteins (OEP)"/>
    <property type="match status" value="1"/>
</dbReference>
<feature type="region of interest" description="Disordered" evidence="3">
    <location>
        <begin position="479"/>
        <end position="505"/>
    </location>
</feature>
<comment type="similarity">
    <text evidence="1 2">Belongs to the outer membrane factor (OMF) (TC 1.B.17) family.</text>
</comment>
<dbReference type="EMBL" id="VCDI01000008">
    <property type="protein sequence ID" value="TLU71144.1"/>
    <property type="molecule type" value="Genomic_DNA"/>
</dbReference>
<keyword evidence="5" id="KW-1185">Reference proteome</keyword>
<evidence type="ECO:0000256" key="3">
    <source>
        <dbReference type="SAM" id="MobiDB-lite"/>
    </source>
</evidence>
<feature type="compositionally biased region" description="Polar residues" evidence="3">
    <location>
        <begin position="479"/>
        <end position="496"/>
    </location>
</feature>
<dbReference type="Pfam" id="PF02321">
    <property type="entry name" value="OEP"/>
    <property type="match status" value="2"/>
</dbReference>
<organism evidence="4 5">
    <name type="scientific">Lichenicoccus roseus</name>
    <dbReference type="NCBI Taxonomy" id="2683649"/>
    <lineage>
        <taxon>Bacteria</taxon>
        <taxon>Pseudomonadati</taxon>
        <taxon>Pseudomonadota</taxon>
        <taxon>Alphaproteobacteria</taxon>
        <taxon>Acetobacterales</taxon>
        <taxon>Acetobacteraceae</taxon>
        <taxon>Lichenicoccus</taxon>
    </lineage>
</organism>
<comment type="subcellular location">
    <subcellularLocation>
        <location evidence="2">Cell membrane</location>
        <topology evidence="2">Lipid-anchor</topology>
    </subcellularLocation>
</comment>
<evidence type="ECO:0000313" key="5">
    <source>
        <dbReference type="Proteomes" id="UP000305654"/>
    </source>
</evidence>
<dbReference type="OrthoDB" id="9783100at2"/>
<keyword evidence="2" id="KW-0564">Palmitate</keyword>
<dbReference type="GO" id="GO:0005886">
    <property type="term" value="C:plasma membrane"/>
    <property type="evidence" value="ECO:0007669"/>
    <property type="project" value="UniProtKB-SubCell"/>
</dbReference>